<comment type="similarity">
    <text evidence="5">Belongs to the class I-like SAM-binding methyltransferase superfamily. rRNA adenine N(6)-methyltransferase family.</text>
</comment>
<dbReference type="InterPro" id="IPR020598">
    <property type="entry name" value="rRNA_Ade_methylase_Trfase_N"/>
</dbReference>
<evidence type="ECO:0000256" key="1">
    <source>
        <dbReference type="ARBA" id="ARBA00022603"/>
    </source>
</evidence>
<comment type="caution">
    <text evidence="7">The sequence shown here is derived from an EMBL/GenBank/DDBJ whole genome shotgun (WGS) entry which is preliminary data.</text>
</comment>
<dbReference type="STRING" id="320771.Cflav_PD5423"/>
<protein>
    <submittedName>
        <fullName evidence="7">Methyltransferase type 12</fullName>
    </submittedName>
</protein>
<evidence type="ECO:0000256" key="2">
    <source>
        <dbReference type="ARBA" id="ARBA00022679"/>
    </source>
</evidence>
<dbReference type="SMART" id="SM00650">
    <property type="entry name" value="rADc"/>
    <property type="match status" value="1"/>
</dbReference>
<keyword evidence="3 5" id="KW-0949">S-adenosyl-L-methionine</keyword>
<evidence type="ECO:0000256" key="3">
    <source>
        <dbReference type="ARBA" id="ARBA00022691"/>
    </source>
</evidence>
<accession>B9XBA3</accession>
<dbReference type="Gene3D" id="3.40.50.150">
    <property type="entry name" value="Vaccinia Virus protein VP39"/>
    <property type="match status" value="1"/>
</dbReference>
<dbReference type="Pfam" id="PF05175">
    <property type="entry name" value="MTS"/>
    <property type="match status" value="1"/>
</dbReference>
<evidence type="ECO:0000259" key="6">
    <source>
        <dbReference type="SMART" id="SM00650"/>
    </source>
</evidence>
<evidence type="ECO:0000313" key="8">
    <source>
        <dbReference type="Proteomes" id="UP000003688"/>
    </source>
</evidence>
<keyword evidence="8" id="KW-1185">Reference proteome</keyword>
<sequence>MEKSVREVKSPGDQVLLFASNFFKHPKMLGSPIPSPRSLIEQLLKRVDWNSARVIVEYGPGVGTITREILLRMHPEATLVVIEMNHDFVEYLKESFKDARLRVVEGSAAEVQSVLEELGHPQADYVISGIPFSTMPPSMRDEIVQRTYSVLQPKGAFLVYQYSRRVLSSLERIFGKVQRSFMLSRVLPVWFFYCWRQ</sequence>
<keyword evidence="4 5" id="KW-0694">RNA-binding</keyword>
<keyword evidence="1 5" id="KW-0489">Methyltransferase</keyword>
<feature type="binding site" evidence="5">
    <location>
        <position position="59"/>
    </location>
    <ligand>
        <name>S-adenosyl-L-methionine</name>
        <dbReference type="ChEBI" id="CHEBI:59789"/>
    </ligand>
</feature>
<proteinExistence type="inferred from homology"/>
<dbReference type="GO" id="GO:0000179">
    <property type="term" value="F:rRNA (adenine-N6,N6-)-dimethyltransferase activity"/>
    <property type="evidence" value="ECO:0007669"/>
    <property type="project" value="UniProtKB-UniRule"/>
</dbReference>
<dbReference type="Proteomes" id="UP000003688">
    <property type="component" value="Unassembled WGS sequence"/>
</dbReference>
<reference evidence="7 8" key="1">
    <citation type="journal article" date="2011" name="J. Bacteriol.">
        <title>Genome sequence of 'Pedosphaera parvula' Ellin514, an aerobic Verrucomicrobial isolate from pasture soil.</title>
        <authorList>
            <person name="Kant R."/>
            <person name="van Passel M.W."/>
            <person name="Sangwan P."/>
            <person name="Palva A."/>
            <person name="Lucas S."/>
            <person name="Copeland A."/>
            <person name="Lapidus A."/>
            <person name="Glavina Del Rio T."/>
            <person name="Dalin E."/>
            <person name="Tice H."/>
            <person name="Bruce D."/>
            <person name="Goodwin L."/>
            <person name="Pitluck S."/>
            <person name="Chertkov O."/>
            <person name="Larimer F.W."/>
            <person name="Land M.L."/>
            <person name="Hauser L."/>
            <person name="Brettin T.S."/>
            <person name="Detter J.C."/>
            <person name="Han S."/>
            <person name="de Vos W.M."/>
            <person name="Janssen P.H."/>
            <person name="Smidt H."/>
        </authorList>
    </citation>
    <scope>NUCLEOTIDE SEQUENCE [LARGE SCALE GENOMIC DNA]</scope>
    <source>
        <strain evidence="7 8">Ellin514</strain>
    </source>
</reference>
<dbReference type="InterPro" id="IPR029063">
    <property type="entry name" value="SAM-dependent_MTases_sf"/>
</dbReference>
<keyword evidence="2 5" id="KW-0808">Transferase</keyword>
<dbReference type="GO" id="GO:0003723">
    <property type="term" value="F:RNA binding"/>
    <property type="evidence" value="ECO:0007669"/>
    <property type="project" value="UniProtKB-UniRule"/>
</dbReference>
<dbReference type="InterPro" id="IPR001737">
    <property type="entry name" value="KsgA/Erm"/>
</dbReference>
<evidence type="ECO:0000256" key="4">
    <source>
        <dbReference type="ARBA" id="ARBA00022884"/>
    </source>
</evidence>
<evidence type="ECO:0000256" key="5">
    <source>
        <dbReference type="PROSITE-ProRule" id="PRU01026"/>
    </source>
</evidence>
<evidence type="ECO:0000313" key="7">
    <source>
        <dbReference type="EMBL" id="EEF62788.1"/>
    </source>
</evidence>
<dbReference type="PROSITE" id="PS51689">
    <property type="entry name" value="SAM_RNA_A_N6_MT"/>
    <property type="match status" value="1"/>
</dbReference>
<feature type="domain" description="Ribosomal RNA adenine methylase transferase N-terminal" evidence="6">
    <location>
        <begin position="39"/>
        <end position="188"/>
    </location>
</feature>
<dbReference type="SUPFAM" id="SSF53335">
    <property type="entry name" value="S-adenosyl-L-methionine-dependent methyltransferases"/>
    <property type="match status" value="1"/>
</dbReference>
<name>B9XBA3_PEDPL</name>
<dbReference type="AlphaFoldDB" id="B9XBA3"/>
<feature type="binding site" evidence="5">
    <location>
        <position position="83"/>
    </location>
    <ligand>
        <name>S-adenosyl-L-methionine</name>
        <dbReference type="ChEBI" id="CHEBI:59789"/>
    </ligand>
</feature>
<organism evidence="7 8">
    <name type="scientific">Pedosphaera parvula (strain Ellin514)</name>
    <dbReference type="NCBI Taxonomy" id="320771"/>
    <lineage>
        <taxon>Bacteria</taxon>
        <taxon>Pseudomonadati</taxon>
        <taxon>Verrucomicrobiota</taxon>
        <taxon>Pedosphaerae</taxon>
        <taxon>Pedosphaerales</taxon>
        <taxon>Pedosphaeraceae</taxon>
        <taxon>Pedosphaera</taxon>
    </lineage>
</organism>
<gene>
    <name evidence="7" type="ORF">Cflav_PD5423</name>
</gene>
<dbReference type="InterPro" id="IPR007848">
    <property type="entry name" value="Small_mtfrase_dom"/>
</dbReference>
<dbReference type="EMBL" id="ABOX02000003">
    <property type="protein sequence ID" value="EEF62788.1"/>
    <property type="molecule type" value="Genomic_DNA"/>
</dbReference>
<comment type="caution">
    <text evidence="5">Lacks conserved residue(s) required for the propagation of feature annotation.</text>
</comment>